<evidence type="ECO:0000313" key="13">
    <source>
        <dbReference type="EMBL" id="ARD66534.1"/>
    </source>
</evidence>
<evidence type="ECO:0000256" key="4">
    <source>
        <dbReference type="ARBA" id="ARBA00022825"/>
    </source>
</evidence>
<dbReference type="InterPro" id="IPR050131">
    <property type="entry name" value="Peptidase_S8_subtilisin-like"/>
</dbReference>
<evidence type="ECO:0000256" key="5">
    <source>
        <dbReference type="PIRSR" id="PIRSR615500-1"/>
    </source>
</evidence>
<dbReference type="InterPro" id="IPR013783">
    <property type="entry name" value="Ig-like_fold"/>
</dbReference>
<evidence type="ECO:0000259" key="12">
    <source>
        <dbReference type="Pfam" id="PF01833"/>
    </source>
</evidence>
<evidence type="ECO:0000256" key="10">
    <source>
        <dbReference type="SAM" id="SignalP"/>
    </source>
</evidence>
<feature type="transmembrane region" description="Helical" evidence="9">
    <location>
        <begin position="1099"/>
        <end position="1117"/>
    </location>
</feature>
<dbReference type="SUPFAM" id="SSF52743">
    <property type="entry name" value="Subtilisin-like"/>
    <property type="match status" value="1"/>
</dbReference>
<dbReference type="Gene3D" id="3.40.50.200">
    <property type="entry name" value="Peptidase S8/S53 domain"/>
    <property type="match status" value="2"/>
</dbReference>
<evidence type="ECO:0000313" key="14">
    <source>
        <dbReference type="Proteomes" id="UP000192391"/>
    </source>
</evidence>
<feature type="domain" description="Peptidase S8/S53" evidence="11">
    <location>
        <begin position="179"/>
        <end position="396"/>
    </location>
</feature>
<keyword evidence="10" id="KW-0732">Signal</keyword>
<feature type="active site" description="Charge relay system" evidence="5 6">
    <location>
        <position position="187"/>
    </location>
</feature>
<dbReference type="PROSITE" id="PS00137">
    <property type="entry name" value="SUBTILASE_HIS"/>
    <property type="match status" value="1"/>
</dbReference>
<evidence type="ECO:0000256" key="1">
    <source>
        <dbReference type="ARBA" id="ARBA00011073"/>
    </source>
</evidence>
<dbReference type="InterPro" id="IPR014756">
    <property type="entry name" value="Ig_E-set"/>
</dbReference>
<evidence type="ECO:0000259" key="11">
    <source>
        <dbReference type="Pfam" id="PF00082"/>
    </source>
</evidence>
<dbReference type="EMBL" id="CP019962">
    <property type="protein sequence ID" value="ARD66534.1"/>
    <property type="molecule type" value="Genomic_DNA"/>
</dbReference>
<evidence type="ECO:0000256" key="2">
    <source>
        <dbReference type="ARBA" id="ARBA00022670"/>
    </source>
</evidence>
<reference evidence="14" key="1">
    <citation type="journal article" date="2017" name="Sci. Rep.">
        <title>Determination of the Genome and Primary Transcriptome of Syngas Fermenting Eubacterium limosum ATCC 8486.</title>
        <authorList>
            <person name="Song Y."/>
            <person name="Shin J."/>
            <person name="Jeong Y."/>
            <person name="Jin S."/>
            <person name="Lee J.K."/>
            <person name="Kim D.R."/>
            <person name="Kim S.C."/>
            <person name="Cho S."/>
            <person name="Cho B.K."/>
        </authorList>
    </citation>
    <scope>NUCLEOTIDE SEQUENCE [LARGE SCALE GENOMIC DNA]</scope>
    <source>
        <strain evidence="14">ATCC 8486</strain>
    </source>
</reference>
<dbReference type="Gene3D" id="2.120.10.80">
    <property type="entry name" value="Kelch-type beta propeller"/>
    <property type="match status" value="1"/>
</dbReference>
<accession>A0AAC9QVL7</accession>
<keyword evidence="3 6" id="KW-0378">Hydrolase</keyword>
<dbReference type="PROSITE" id="PS00138">
    <property type="entry name" value="SUBTILASE_SER"/>
    <property type="match status" value="1"/>
</dbReference>
<evidence type="ECO:0000256" key="6">
    <source>
        <dbReference type="PROSITE-ProRule" id="PRU01240"/>
    </source>
</evidence>
<feature type="domain" description="IPT/TIG" evidence="12">
    <location>
        <begin position="669"/>
        <end position="734"/>
    </location>
</feature>
<dbReference type="KEGG" id="elim:B2M23_13765"/>
<dbReference type="GO" id="GO:0004252">
    <property type="term" value="F:serine-type endopeptidase activity"/>
    <property type="evidence" value="ECO:0007669"/>
    <property type="project" value="UniProtKB-UniRule"/>
</dbReference>
<evidence type="ECO:0000256" key="8">
    <source>
        <dbReference type="SAM" id="MobiDB-lite"/>
    </source>
</evidence>
<evidence type="ECO:0000256" key="9">
    <source>
        <dbReference type="SAM" id="Phobius"/>
    </source>
</evidence>
<protein>
    <submittedName>
        <fullName evidence="13">Uncharacterized protein</fullName>
    </submittedName>
</protein>
<dbReference type="InterPro" id="IPR015500">
    <property type="entry name" value="Peptidase_S8_subtilisin-rel"/>
</dbReference>
<name>A0AAC9QVL7_EUBLI</name>
<dbReference type="PANTHER" id="PTHR43806:SF11">
    <property type="entry name" value="CEREVISIN-RELATED"/>
    <property type="match status" value="1"/>
</dbReference>
<dbReference type="SUPFAM" id="SSF117281">
    <property type="entry name" value="Kelch motif"/>
    <property type="match status" value="1"/>
</dbReference>
<dbReference type="PROSITE" id="PS00136">
    <property type="entry name" value="SUBTILASE_ASP"/>
    <property type="match status" value="1"/>
</dbReference>
<feature type="active site" description="Charge relay system" evidence="5 6">
    <location>
        <position position="596"/>
    </location>
</feature>
<feature type="domain" description="Peptidase S8/S53" evidence="11">
    <location>
        <begin position="580"/>
        <end position="630"/>
    </location>
</feature>
<dbReference type="PRINTS" id="PR00723">
    <property type="entry name" value="SUBTILISIN"/>
</dbReference>
<dbReference type="InterPro" id="IPR002909">
    <property type="entry name" value="IPT_dom"/>
</dbReference>
<dbReference type="InterPro" id="IPR022398">
    <property type="entry name" value="Peptidase_S8_His-AS"/>
</dbReference>
<dbReference type="PROSITE" id="PS51892">
    <property type="entry name" value="SUBTILASE"/>
    <property type="match status" value="1"/>
</dbReference>
<proteinExistence type="inferred from homology"/>
<feature type="active site" description="Charge relay system" evidence="5 6">
    <location>
        <position position="239"/>
    </location>
</feature>
<dbReference type="RefSeq" id="WP_038350703.1">
    <property type="nucleotide sequence ID" value="NZ_CP019962.1"/>
</dbReference>
<dbReference type="InterPro" id="IPR015915">
    <property type="entry name" value="Kelch-typ_b-propeller"/>
</dbReference>
<keyword evidence="9" id="KW-0472">Membrane</keyword>
<evidence type="ECO:0000256" key="3">
    <source>
        <dbReference type="ARBA" id="ARBA00022801"/>
    </source>
</evidence>
<dbReference type="InterPro" id="IPR023828">
    <property type="entry name" value="Peptidase_S8_Ser-AS"/>
</dbReference>
<feature type="compositionally biased region" description="Pro residues" evidence="8">
    <location>
        <begin position="1065"/>
        <end position="1078"/>
    </location>
</feature>
<keyword evidence="9" id="KW-1133">Transmembrane helix</keyword>
<dbReference type="Proteomes" id="UP000192391">
    <property type="component" value="Chromosome"/>
</dbReference>
<keyword evidence="2 6" id="KW-0645">Protease</keyword>
<sequence>MKKRFLGILLSLLMAFSALPLPALAQESSPADYGTPGTDYVEGEAIVCVSGGAGALSGGAQRRSAGPSYSAETLMALDSGQSAGKAAPAMLRAAEPQIGDALVLVKTQDGSSTETLIERLSENPAVRFAEPNYILKANAVDENTYEDMSAQQWGLANRRKNQADLNVAPLYQSGEKGSEEVVVAVIDSGIDATHPDLAPQMWNRGLDYPELAAMGGGAYGMVTNANYDDTRNTSDDNGHGTHCAGVIGASWNSQGTQGVCADLRLMALKYLDQNGSGNVGWAVRAYAYLSKACDLGVNLRAVNNSWGGVYISSAVRAAVDELGKKGVVSVFASGNDTLNVDENPKTSLSSAQSPYALNVNAMDEYGRPAFFSNYGAYSTDIYAPGVRVLSTLPQDRAEYNSLLSQDSLVYTGFEKENSATDKADIPDANGKALTFYAYDETKEYKLGEPLTAAGPDQVAYGASALDINPEKQEVTQIISAPITLEAPQEGLSLSFTATASDFSAAVVYIHNLADQKTYTPKLYNCTGYYNEDGSVLYITDGDWINNSAALEAGWVDTPFQIEIDLYEASDANVPTYIDTVGIGSRKAPYGTMSGTSMAAPAVTGAVALLSAAYPDEDAEKISARISGGANRSLDAAMNSQCISGGSLDTAKAWQNPDPAPRHFVQDAGSLTIDGYFFGEDQGRVEIGGAEATVTSWSDTHITAALPEGFEAEGMTEVRVTRSDGSWGRNDHSFTASPAQSAFQALALPAESPDYTGSILEKAGTAGGFMAATGQKLYYLGSDIFNESNYAGITDYATELWCYDIPGNVWQKLASLPDVPYNLNGLCAWEGKLYALGEYRPDEDSSEQWVYTYDPGTGAWNEGHQVDTHYPWYGALINYQDKLVIAGGLNPWEAADTAGLYALDPETGSLSQMEGACLPEKMSNVNITVGGEDREQLIIDGYYQVKDNRIVNVRKTWRYDGQNWKESNMPEHTVPTGTTALGGTKSGALITGYRSTSESSQDTIGMSPDGAVFIQDSFYPTVPCAFYRGIAYNGHYYVMASSPDTTSLAFKRMAADTADPEEPVDPEPSPSVKPAPSDPPANSSQNPGDNAGTGLTGQQTALAAALLTLVALAGLALWRKFM</sequence>
<organism evidence="13 14">
    <name type="scientific">Eubacterium limosum</name>
    <dbReference type="NCBI Taxonomy" id="1736"/>
    <lineage>
        <taxon>Bacteria</taxon>
        <taxon>Bacillati</taxon>
        <taxon>Bacillota</taxon>
        <taxon>Clostridia</taxon>
        <taxon>Eubacteriales</taxon>
        <taxon>Eubacteriaceae</taxon>
        <taxon>Eubacterium</taxon>
    </lineage>
</organism>
<dbReference type="Gene3D" id="2.60.40.10">
    <property type="entry name" value="Immunoglobulins"/>
    <property type="match status" value="1"/>
</dbReference>
<comment type="similarity">
    <text evidence="1 6 7">Belongs to the peptidase S8 family.</text>
</comment>
<evidence type="ECO:0000256" key="7">
    <source>
        <dbReference type="RuleBase" id="RU003355"/>
    </source>
</evidence>
<gene>
    <name evidence="13" type="ORF">B2M23_13765</name>
</gene>
<dbReference type="GO" id="GO:0006508">
    <property type="term" value="P:proteolysis"/>
    <property type="evidence" value="ECO:0007669"/>
    <property type="project" value="UniProtKB-KW"/>
</dbReference>
<keyword evidence="9" id="KW-0812">Transmembrane</keyword>
<feature type="region of interest" description="Disordered" evidence="8">
    <location>
        <begin position="1053"/>
        <end position="1094"/>
    </location>
</feature>
<dbReference type="Pfam" id="PF01833">
    <property type="entry name" value="TIG"/>
    <property type="match status" value="1"/>
</dbReference>
<feature type="chain" id="PRO_5042079916" evidence="10">
    <location>
        <begin position="26"/>
        <end position="1121"/>
    </location>
</feature>
<keyword evidence="4 6" id="KW-0720">Serine protease</keyword>
<dbReference type="InterPro" id="IPR000209">
    <property type="entry name" value="Peptidase_S8/S53_dom"/>
</dbReference>
<dbReference type="InterPro" id="IPR036852">
    <property type="entry name" value="Peptidase_S8/S53_dom_sf"/>
</dbReference>
<dbReference type="PANTHER" id="PTHR43806">
    <property type="entry name" value="PEPTIDASE S8"/>
    <property type="match status" value="1"/>
</dbReference>
<feature type="signal peptide" evidence="10">
    <location>
        <begin position="1"/>
        <end position="25"/>
    </location>
</feature>
<dbReference type="AlphaFoldDB" id="A0AAC9QVL7"/>
<dbReference type="SUPFAM" id="SSF81296">
    <property type="entry name" value="E set domains"/>
    <property type="match status" value="1"/>
</dbReference>
<dbReference type="Pfam" id="PF00082">
    <property type="entry name" value="Peptidase_S8"/>
    <property type="match status" value="2"/>
</dbReference>
<dbReference type="InterPro" id="IPR023827">
    <property type="entry name" value="Peptidase_S8_Asp-AS"/>
</dbReference>